<comment type="subcellular location">
    <subcellularLocation>
        <location evidence="1">Membrane</location>
        <topology evidence="1">Multi-pass membrane protein</topology>
    </subcellularLocation>
</comment>
<dbReference type="Gene3D" id="1.20.140.150">
    <property type="match status" value="1"/>
</dbReference>
<dbReference type="AlphaFoldDB" id="A0A3S0ZXE3"/>
<dbReference type="PANTHER" id="PTHR21284">
    <property type="entry name" value="EG:80H7.2 PROTEIN"/>
    <property type="match status" value="1"/>
</dbReference>
<dbReference type="PANTHER" id="PTHR21284:SF12">
    <property type="entry name" value="EG:80H7.2 PROTEIN"/>
    <property type="match status" value="1"/>
</dbReference>
<sequence length="201" mass="21754">MTSCAVISAIVCVLITTVAVIVAFATPNWVKFENLPVVDQPDSLCDCANCECGLWLHCLGGFTDDGSIDNCRWFFSNDFRIEKKLPSWFKAVQGLMSCAVATSLLSLLIGLFSLCCYCRSCSAHQAAGVFINLTFLLLAVAVALFGAKSHLDYDIEVEASDDSQVVSIFGWSFWVAVGAGGMALISSVLYICVGRKDDEYV</sequence>
<evidence type="ECO:0000313" key="7">
    <source>
        <dbReference type="Proteomes" id="UP000271974"/>
    </source>
</evidence>
<evidence type="ECO:0000256" key="1">
    <source>
        <dbReference type="ARBA" id="ARBA00004141"/>
    </source>
</evidence>
<name>A0A3S0ZXE3_ELYCH</name>
<keyword evidence="4 5" id="KW-0472">Membrane</keyword>
<keyword evidence="7" id="KW-1185">Reference proteome</keyword>
<evidence type="ECO:0000256" key="4">
    <source>
        <dbReference type="ARBA" id="ARBA00023136"/>
    </source>
</evidence>
<dbReference type="OrthoDB" id="6102094at2759"/>
<dbReference type="InterPro" id="IPR004031">
    <property type="entry name" value="PMP22/EMP/MP20/Claudin"/>
</dbReference>
<organism evidence="6 7">
    <name type="scientific">Elysia chlorotica</name>
    <name type="common">Eastern emerald elysia</name>
    <name type="synonym">Sea slug</name>
    <dbReference type="NCBI Taxonomy" id="188477"/>
    <lineage>
        <taxon>Eukaryota</taxon>
        <taxon>Metazoa</taxon>
        <taxon>Spiralia</taxon>
        <taxon>Lophotrochozoa</taxon>
        <taxon>Mollusca</taxon>
        <taxon>Gastropoda</taxon>
        <taxon>Heterobranchia</taxon>
        <taxon>Euthyneura</taxon>
        <taxon>Panpulmonata</taxon>
        <taxon>Sacoglossa</taxon>
        <taxon>Placobranchoidea</taxon>
        <taxon>Plakobranchidae</taxon>
        <taxon>Elysia</taxon>
    </lineage>
</organism>
<evidence type="ECO:0000256" key="5">
    <source>
        <dbReference type="SAM" id="Phobius"/>
    </source>
</evidence>
<feature type="transmembrane region" description="Helical" evidence="5">
    <location>
        <begin position="129"/>
        <end position="148"/>
    </location>
</feature>
<feature type="transmembrane region" description="Helical" evidence="5">
    <location>
        <begin position="168"/>
        <end position="193"/>
    </location>
</feature>
<reference evidence="6 7" key="1">
    <citation type="submission" date="2019-01" db="EMBL/GenBank/DDBJ databases">
        <title>A draft genome assembly of the solar-powered sea slug Elysia chlorotica.</title>
        <authorList>
            <person name="Cai H."/>
            <person name="Li Q."/>
            <person name="Fang X."/>
            <person name="Li J."/>
            <person name="Curtis N.E."/>
            <person name="Altenburger A."/>
            <person name="Shibata T."/>
            <person name="Feng M."/>
            <person name="Maeda T."/>
            <person name="Schwartz J.A."/>
            <person name="Shigenobu S."/>
            <person name="Lundholm N."/>
            <person name="Nishiyama T."/>
            <person name="Yang H."/>
            <person name="Hasebe M."/>
            <person name="Li S."/>
            <person name="Pierce S.K."/>
            <person name="Wang J."/>
        </authorList>
    </citation>
    <scope>NUCLEOTIDE SEQUENCE [LARGE SCALE GENOMIC DNA]</scope>
    <source>
        <strain evidence="6">EC2010</strain>
        <tissue evidence="6">Whole organism of an adult</tissue>
    </source>
</reference>
<protein>
    <submittedName>
        <fullName evidence="6">Uncharacterized protein</fullName>
    </submittedName>
</protein>
<feature type="transmembrane region" description="Helical" evidence="5">
    <location>
        <begin position="94"/>
        <end position="117"/>
    </location>
</feature>
<dbReference type="Pfam" id="PF13903">
    <property type="entry name" value="Claudin_2"/>
    <property type="match status" value="1"/>
</dbReference>
<gene>
    <name evidence="6" type="ORF">EGW08_014648</name>
</gene>
<evidence type="ECO:0000256" key="2">
    <source>
        <dbReference type="ARBA" id="ARBA00022692"/>
    </source>
</evidence>
<evidence type="ECO:0000256" key="3">
    <source>
        <dbReference type="ARBA" id="ARBA00022989"/>
    </source>
</evidence>
<dbReference type="GO" id="GO:0016020">
    <property type="term" value="C:membrane"/>
    <property type="evidence" value="ECO:0007669"/>
    <property type="project" value="UniProtKB-SubCell"/>
</dbReference>
<keyword evidence="3 5" id="KW-1133">Transmembrane helix</keyword>
<dbReference type="EMBL" id="RQTK01000569">
    <property type="protein sequence ID" value="RUS77590.1"/>
    <property type="molecule type" value="Genomic_DNA"/>
</dbReference>
<dbReference type="Proteomes" id="UP000271974">
    <property type="component" value="Unassembled WGS sequence"/>
</dbReference>
<evidence type="ECO:0000313" key="6">
    <source>
        <dbReference type="EMBL" id="RUS77590.1"/>
    </source>
</evidence>
<proteinExistence type="predicted"/>
<accession>A0A3S0ZXE3</accession>
<comment type="caution">
    <text evidence="6">The sequence shown here is derived from an EMBL/GenBank/DDBJ whole genome shotgun (WGS) entry which is preliminary data.</text>
</comment>
<keyword evidence="2 5" id="KW-0812">Transmembrane</keyword>